<dbReference type="EMBL" id="JACIEJ010000004">
    <property type="protein sequence ID" value="MBB3985795.1"/>
    <property type="molecule type" value="Genomic_DNA"/>
</dbReference>
<keyword evidence="4" id="KW-1185">Reference proteome</keyword>
<dbReference type="Proteomes" id="UP000541426">
    <property type="component" value="Unassembled WGS sequence"/>
</dbReference>
<keyword evidence="2" id="KW-0812">Transmembrane</keyword>
<evidence type="ECO:0000256" key="2">
    <source>
        <dbReference type="SAM" id="Phobius"/>
    </source>
</evidence>
<organism evidence="3 4">
    <name type="scientific">Sagittula marina</name>
    <dbReference type="NCBI Taxonomy" id="943940"/>
    <lineage>
        <taxon>Bacteria</taxon>
        <taxon>Pseudomonadati</taxon>
        <taxon>Pseudomonadota</taxon>
        <taxon>Alphaproteobacteria</taxon>
        <taxon>Rhodobacterales</taxon>
        <taxon>Roseobacteraceae</taxon>
        <taxon>Sagittula</taxon>
    </lineage>
</organism>
<feature type="transmembrane region" description="Helical" evidence="2">
    <location>
        <begin position="41"/>
        <end position="60"/>
    </location>
</feature>
<evidence type="ECO:0000313" key="3">
    <source>
        <dbReference type="EMBL" id="MBB3985795.1"/>
    </source>
</evidence>
<feature type="transmembrane region" description="Helical" evidence="2">
    <location>
        <begin position="445"/>
        <end position="466"/>
    </location>
</feature>
<feature type="coiled-coil region" evidence="1">
    <location>
        <begin position="353"/>
        <end position="380"/>
    </location>
</feature>
<dbReference type="InterPro" id="IPR050445">
    <property type="entry name" value="Bact_polysacc_biosynth/exp"/>
</dbReference>
<dbReference type="PANTHER" id="PTHR32309">
    <property type="entry name" value="TYROSINE-PROTEIN KINASE"/>
    <property type="match status" value="1"/>
</dbReference>
<dbReference type="GO" id="GO:0004713">
    <property type="term" value="F:protein tyrosine kinase activity"/>
    <property type="evidence" value="ECO:0007669"/>
    <property type="project" value="TreeGrafter"/>
</dbReference>
<sequence length="491" mass="52515">MPRTMPKLKIPALIRRPVLKITPARLLRGGRLKDTGRLPRYLGLAAIGAVCIWTPIGTYLSTAPLRFTSDLSLILPGAGASASVNLDRIGQASSFASSPYAHTSVSPTETYKRLIVADRILGSAAKAVGMETRDFGKPRIELVDQTGLIHASIVGNSPEDAQARGDALLAAFFTEIEALRTDELDRRELGAGEAIESYRQSVLATREEISELQKKTGLISAVQFDALVAETDDLARNADDLAAALGEKSEAVAALAETLTSTPKMAAAALKLHADTSFTALMDETAVQATLLSGKSARFGANHPEVMAARASHFAAQDAAMDRAERITGLDRATLSTLDISHVGSRAGLLSDLVSLEAERSGLSNEYQGAIARLEKARARQLALIEPAARLEDLQRDFSVAEAVFASAIARTQTNKADLFASYPLVQVLEDPSLPFAPSSPRRKLAIAAGIAATIFMLTGLALGWMRRSLVDRLLKPAEERDFDDHLVPAE</sequence>
<name>A0A7W6DMA9_9RHOB</name>
<reference evidence="3 4" key="1">
    <citation type="submission" date="2020-08" db="EMBL/GenBank/DDBJ databases">
        <title>Genomic Encyclopedia of Type Strains, Phase IV (KMG-IV): sequencing the most valuable type-strain genomes for metagenomic binning, comparative biology and taxonomic classification.</title>
        <authorList>
            <person name="Goeker M."/>
        </authorList>
    </citation>
    <scope>NUCLEOTIDE SEQUENCE [LARGE SCALE GENOMIC DNA]</scope>
    <source>
        <strain evidence="3 4">DSM 102235</strain>
    </source>
</reference>
<proteinExistence type="predicted"/>
<accession>A0A7W6DMA9</accession>
<evidence type="ECO:0000313" key="4">
    <source>
        <dbReference type="Proteomes" id="UP000541426"/>
    </source>
</evidence>
<dbReference type="PANTHER" id="PTHR32309:SF13">
    <property type="entry name" value="FERRIC ENTEROBACTIN TRANSPORT PROTEIN FEPE"/>
    <property type="match status" value="1"/>
</dbReference>
<keyword evidence="2" id="KW-1133">Transmembrane helix</keyword>
<dbReference type="AlphaFoldDB" id="A0A7W6DMA9"/>
<protein>
    <submittedName>
        <fullName evidence="3">Uncharacterized protein involved in exopolysaccharide biosynthesis</fullName>
    </submittedName>
</protein>
<dbReference type="RefSeq" id="WP_183965652.1">
    <property type="nucleotide sequence ID" value="NZ_BAABBZ010000018.1"/>
</dbReference>
<dbReference type="GO" id="GO:0005886">
    <property type="term" value="C:plasma membrane"/>
    <property type="evidence" value="ECO:0007669"/>
    <property type="project" value="TreeGrafter"/>
</dbReference>
<comment type="caution">
    <text evidence="3">The sequence shown here is derived from an EMBL/GenBank/DDBJ whole genome shotgun (WGS) entry which is preliminary data.</text>
</comment>
<gene>
    <name evidence="3" type="ORF">GGQ68_002128</name>
</gene>
<keyword evidence="1" id="KW-0175">Coiled coil</keyword>
<evidence type="ECO:0000256" key="1">
    <source>
        <dbReference type="SAM" id="Coils"/>
    </source>
</evidence>
<keyword evidence="2" id="KW-0472">Membrane</keyword>